<dbReference type="Gene3D" id="3.40.50.460">
    <property type="entry name" value="Phosphofructokinase domain"/>
    <property type="match status" value="1"/>
</dbReference>
<accession>A0AAD9X0K2</accession>
<protein>
    <submittedName>
        <fullName evidence="3">Uncharacterized protein</fullName>
    </submittedName>
</protein>
<dbReference type="InterPro" id="IPR035966">
    <property type="entry name" value="PKF_sf"/>
</dbReference>
<reference evidence="3" key="1">
    <citation type="journal article" date="2023" name="Plant J.">
        <title>Genome sequences and population genomics provide insights into the demographic history, inbreeding, and mutation load of two 'living fossil' tree species of Dipteronia.</title>
        <authorList>
            <person name="Feng Y."/>
            <person name="Comes H.P."/>
            <person name="Chen J."/>
            <person name="Zhu S."/>
            <person name="Lu R."/>
            <person name="Zhang X."/>
            <person name="Li P."/>
            <person name="Qiu J."/>
            <person name="Olsen K.M."/>
            <person name="Qiu Y."/>
        </authorList>
    </citation>
    <scope>NUCLEOTIDE SEQUENCE</scope>
    <source>
        <strain evidence="3">KIB01</strain>
    </source>
</reference>
<dbReference type="GO" id="GO:0015979">
    <property type="term" value="P:photosynthesis"/>
    <property type="evidence" value="ECO:0007669"/>
    <property type="project" value="TreeGrafter"/>
</dbReference>
<dbReference type="GO" id="GO:0003872">
    <property type="term" value="F:6-phosphofructokinase activity"/>
    <property type="evidence" value="ECO:0007669"/>
    <property type="project" value="InterPro"/>
</dbReference>
<dbReference type="GO" id="GO:0005829">
    <property type="term" value="C:cytosol"/>
    <property type="evidence" value="ECO:0007669"/>
    <property type="project" value="TreeGrafter"/>
</dbReference>
<keyword evidence="1" id="KW-0963">Cytoplasm</keyword>
<dbReference type="GO" id="GO:0047334">
    <property type="term" value="F:diphosphate-fructose-6-phosphate 1-phosphotransferase activity"/>
    <property type="evidence" value="ECO:0007669"/>
    <property type="project" value="TreeGrafter"/>
</dbReference>
<name>A0AAD9X0K2_9ROSI</name>
<proteinExistence type="predicted"/>
<evidence type="ECO:0000313" key="4">
    <source>
        <dbReference type="Proteomes" id="UP001280121"/>
    </source>
</evidence>
<organism evidence="3 4">
    <name type="scientific">Dipteronia dyeriana</name>
    <dbReference type="NCBI Taxonomy" id="168575"/>
    <lineage>
        <taxon>Eukaryota</taxon>
        <taxon>Viridiplantae</taxon>
        <taxon>Streptophyta</taxon>
        <taxon>Embryophyta</taxon>
        <taxon>Tracheophyta</taxon>
        <taxon>Spermatophyta</taxon>
        <taxon>Magnoliopsida</taxon>
        <taxon>eudicotyledons</taxon>
        <taxon>Gunneridae</taxon>
        <taxon>Pentapetalae</taxon>
        <taxon>rosids</taxon>
        <taxon>malvids</taxon>
        <taxon>Sapindales</taxon>
        <taxon>Sapindaceae</taxon>
        <taxon>Hippocastanoideae</taxon>
        <taxon>Acereae</taxon>
        <taxon>Dipteronia</taxon>
    </lineage>
</organism>
<dbReference type="PANTHER" id="PTHR43650">
    <property type="entry name" value="PYROPHOSPHATE--FRUCTOSE 6-PHOSPHATE 1-PHOSPHOTRANSFERASE"/>
    <property type="match status" value="1"/>
</dbReference>
<gene>
    <name evidence="3" type="ORF">Ddye_016554</name>
</gene>
<dbReference type="Proteomes" id="UP001280121">
    <property type="component" value="Unassembled WGS sequence"/>
</dbReference>
<keyword evidence="2" id="KW-0324">Glycolysis</keyword>
<dbReference type="EMBL" id="JANJYI010000005">
    <property type="protein sequence ID" value="KAK2649065.1"/>
    <property type="molecule type" value="Genomic_DNA"/>
</dbReference>
<comment type="caution">
    <text evidence="3">The sequence shown here is derived from an EMBL/GenBank/DDBJ whole genome shotgun (WGS) entry which is preliminary data.</text>
</comment>
<dbReference type="PANTHER" id="PTHR43650:SF1">
    <property type="entry name" value="PYROPHOSPHATE--FRUCTOSE 6-PHOSPHATE 1-PHOSPHOTRANSFERASE SUBUNIT BETA 2"/>
    <property type="match status" value="1"/>
</dbReference>
<dbReference type="SUPFAM" id="SSF53784">
    <property type="entry name" value="Phosphofructokinase"/>
    <property type="match status" value="1"/>
</dbReference>
<dbReference type="AlphaFoldDB" id="A0AAD9X0K2"/>
<evidence type="ECO:0000256" key="1">
    <source>
        <dbReference type="ARBA" id="ARBA00022490"/>
    </source>
</evidence>
<dbReference type="GO" id="GO:0009749">
    <property type="term" value="P:response to glucose"/>
    <property type="evidence" value="ECO:0007669"/>
    <property type="project" value="TreeGrafter"/>
</dbReference>
<keyword evidence="4" id="KW-1185">Reference proteome</keyword>
<sequence>MDSRRNSIKLMDVEQRHGKFKPVIKKAMVELEGSPNKKFASLRDEWALKNRYVSPGPIQFVGPTADDINHTLIPELGAQAA</sequence>
<evidence type="ECO:0000256" key="2">
    <source>
        <dbReference type="ARBA" id="ARBA00023152"/>
    </source>
</evidence>
<evidence type="ECO:0000313" key="3">
    <source>
        <dbReference type="EMBL" id="KAK2649065.1"/>
    </source>
</evidence>